<comment type="caution">
    <text evidence="5">The sequence shown here is derived from an EMBL/GenBank/DDBJ whole genome shotgun (WGS) entry which is preliminary data.</text>
</comment>
<dbReference type="STRING" id="1798370.A2Z00_01400"/>
<organism evidence="5 6">
    <name type="scientific">Candidatus Gottesmanbacteria bacterium RBG_13_45_10</name>
    <dbReference type="NCBI Taxonomy" id="1798370"/>
    <lineage>
        <taxon>Bacteria</taxon>
        <taxon>Candidatus Gottesmaniibacteriota</taxon>
    </lineage>
</organism>
<dbReference type="GO" id="GO:0042802">
    <property type="term" value="F:identical protein binding"/>
    <property type="evidence" value="ECO:0007669"/>
    <property type="project" value="TreeGrafter"/>
</dbReference>
<dbReference type="Gene3D" id="3.90.1150.10">
    <property type="entry name" value="Aspartate Aminotransferase, domain 1"/>
    <property type="match status" value="1"/>
</dbReference>
<evidence type="ECO:0000256" key="4">
    <source>
        <dbReference type="RuleBase" id="RU003560"/>
    </source>
</evidence>
<sequence length="444" mass="48877">MKSKQIIQQVNTVIAKAQYAGLYGVVLESGIGNRICDIEGNEYLDFLSGASTACLGYGRSDVISAYSKTAKRLCHSCFVYSPNVEAVNLAKKLIQITPGDYLKKVMFGLSASDSIDGAIKAARAYTRRKKIVSFRYSYHGSTGLSGQATGFLSLKKDVYNSNEIIYLDFPKTEIDAKKVLKYAETVFRVGHTDIACVIFEPILGDGGNIVPPKIFWSHLLALAQKHQIVSIVDETQTGMGRSGKWWAIEHFKIAPDIIVMGKGLGGGYVAISACVGRAEILDSLSKVQHVFTLSGHPPSCAVASKIISIIGQQHIVSKTERKGKFFKQKLIQVIHRYRNDIHCEVRGMGLHIGISIKSLKNKSLAALFATRCVQKGLYVGYFGPDNEALRLHPPLTITYAELNRAIIVLSEVFKEWKNTSFPPSTYAIYRRYSVGLGNIPSTII</sequence>
<evidence type="ECO:0000313" key="5">
    <source>
        <dbReference type="EMBL" id="OGG11738.1"/>
    </source>
</evidence>
<dbReference type="SUPFAM" id="SSF53383">
    <property type="entry name" value="PLP-dependent transferases"/>
    <property type="match status" value="1"/>
</dbReference>
<evidence type="ECO:0000256" key="3">
    <source>
        <dbReference type="ARBA" id="ARBA00022898"/>
    </source>
</evidence>
<dbReference type="Gene3D" id="3.40.640.10">
    <property type="entry name" value="Type I PLP-dependent aspartate aminotransferase-like (Major domain)"/>
    <property type="match status" value="1"/>
</dbReference>
<dbReference type="EMBL" id="MFIZ01000017">
    <property type="protein sequence ID" value="OGG11738.1"/>
    <property type="molecule type" value="Genomic_DNA"/>
</dbReference>
<accession>A0A1F5ZGV0</accession>
<evidence type="ECO:0000256" key="2">
    <source>
        <dbReference type="ARBA" id="ARBA00008954"/>
    </source>
</evidence>
<dbReference type="AlphaFoldDB" id="A0A1F5ZGV0"/>
<dbReference type="PANTHER" id="PTHR11986">
    <property type="entry name" value="AMINOTRANSFERASE CLASS III"/>
    <property type="match status" value="1"/>
</dbReference>
<dbReference type="Pfam" id="PF00202">
    <property type="entry name" value="Aminotran_3"/>
    <property type="match status" value="1"/>
</dbReference>
<dbReference type="Proteomes" id="UP000177268">
    <property type="component" value="Unassembled WGS sequence"/>
</dbReference>
<proteinExistence type="inferred from homology"/>
<dbReference type="InterPro" id="IPR015422">
    <property type="entry name" value="PyrdxlP-dep_Trfase_small"/>
</dbReference>
<comment type="cofactor">
    <cofactor evidence="1">
        <name>pyridoxal 5'-phosphate</name>
        <dbReference type="ChEBI" id="CHEBI:597326"/>
    </cofactor>
</comment>
<name>A0A1F5ZGV0_9BACT</name>
<dbReference type="InterPro" id="IPR015424">
    <property type="entry name" value="PyrdxlP-dep_Trfase"/>
</dbReference>
<reference evidence="5 6" key="1">
    <citation type="journal article" date="2016" name="Nat. Commun.">
        <title>Thousands of microbial genomes shed light on interconnected biogeochemical processes in an aquifer system.</title>
        <authorList>
            <person name="Anantharaman K."/>
            <person name="Brown C.T."/>
            <person name="Hug L.A."/>
            <person name="Sharon I."/>
            <person name="Castelle C.J."/>
            <person name="Probst A.J."/>
            <person name="Thomas B.C."/>
            <person name="Singh A."/>
            <person name="Wilkins M.J."/>
            <person name="Karaoz U."/>
            <person name="Brodie E.L."/>
            <person name="Williams K.H."/>
            <person name="Hubbard S.S."/>
            <person name="Banfield J.F."/>
        </authorList>
    </citation>
    <scope>NUCLEOTIDE SEQUENCE [LARGE SCALE GENOMIC DNA]</scope>
</reference>
<dbReference type="PANTHER" id="PTHR11986:SF58">
    <property type="entry name" value="LEUCINE_METHIONINE RACEMASE"/>
    <property type="match status" value="1"/>
</dbReference>
<comment type="similarity">
    <text evidence="2 4">Belongs to the class-III pyridoxal-phosphate-dependent aminotransferase family.</text>
</comment>
<dbReference type="GO" id="GO:0008483">
    <property type="term" value="F:transaminase activity"/>
    <property type="evidence" value="ECO:0007669"/>
    <property type="project" value="InterPro"/>
</dbReference>
<keyword evidence="3 4" id="KW-0663">Pyridoxal phosphate</keyword>
<dbReference type="InterPro" id="IPR005814">
    <property type="entry name" value="Aminotrans_3"/>
</dbReference>
<dbReference type="GO" id="GO:0030170">
    <property type="term" value="F:pyridoxal phosphate binding"/>
    <property type="evidence" value="ECO:0007669"/>
    <property type="project" value="InterPro"/>
</dbReference>
<dbReference type="PIRSF" id="PIRSF000521">
    <property type="entry name" value="Transaminase_4ab_Lys_Orn"/>
    <property type="match status" value="1"/>
</dbReference>
<dbReference type="CDD" id="cd00610">
    <property type="entry name" value="OAT_like"/>
    <property type="match status" value="1"/>
</dbReference>
<evidence type="ECO:0008006" key="7">
    <source>
        <dbReference type="Google" id="ProtNLM"/>
    </source>
</evidence>
<protein>
    <recommendedName>
        <fullName evidence="7">Aminotransferase class III</fullName>
    </recommendedName>
</protein>
<evidence type="ECO:0000256" key="1">
    <source>
        <dbReference type="ARBA" id="ARBA00001933"/>
    </source>
</evidence>
<evidence type="ECO:0000313" key="6">
    <source>
        <dbReference type="Proteomes" id="UP000177268"/>
    </source>
</evidence>
<gene>
    <name evidence="5" type="ORF">A2Z00_01400</name>
</gene>
<dbReference type="InterPro" id="IPR050103">
    <property type="entry name" value="Class-III_PLP-dep_AT"/>
</dbReference>
<dbReference type="InterPro" id="IPR015421">
    <property type="entry name" value="PyrdxlP-dep_Trfase_major"/>
</dbReference>